<sequence length="158" mass="18088">MIHFLSLCILTYTAYSSLSKNSSQNQINSPTEVFYHPETGEILTEEERQELKSKYIAVVDGIADHAVSDYSKYGFYSVSERELNEDIIALIKLYLVMAEDEIVVINNIQYDKKGIREFTLTDEDLVRNFGKDEVLIITNGESEFVSEEELLILEEEAS</sequence>
<protein>
    <submittedName>
        <fullName evidence="2">Uncharacterized protein</fullName>
    </submittedName>
</protein>
<name>A0AAU9IXI5_9CILI</name>
<feature type="signal peptide" evidence="1">
    <location>
        <begin position="1"/>
        <end position="19"/>
    </location>
</feature>
<organism evidence="2 3">
    <name type="scientific">Blepharisma stoltei</name>
    <dbReference type="NCBI Taxonomy" id="1481888"/>
    <lineage>
        <taxon>Eukaryota</taxon>
        <taxon>Sar</taxon>
        <taxon>Alveolata</taxon>
        <taxon>Ciliophora</taxon>
        <taxon>Postciliodesmatophora</taxon>
        <taxon>Heterotrichea</taxon>
        <taxon>Heterotrichida</taxon>
        <taxon>Blepharismidae</taxon>
        <taxon>Blepharisma</taxon>
    </lineage>
</organism>
<gene>
    <name evidence="2" type="ORF">BSTOLATCC_MIC20887</name>
</gene>
<accession>A0AAU9IXI5</accession>
<dbReference type="EMBL" id="CAJZBQ010000020">
    <property type="protein sequence ID" value="CAG9318413.1"/>
    <property type="molecule type" value="Genomic_DNA"/>
</dbReference>
<reference evidence="2" key="1">
    <citation type="submission" date="2021-09" db="EMBL/GenBank/DDBJ databases">
        <authorList>
            <consortium name="AG Swart"/>
            <person name="Singh M."/>
            <person name="Singh A."/>
            <person name="Seah K."/>
            <person name="Emmerich C."/>
        </authorList>
    </citation>
    <scope>NUCLEOTIDE SEQUENCE</scope>
    <source>
        <strain evidence="2">ATCC30299</strain>
    </source>
</reference>
<dbReference type="AlphaFoldDB" id="A0AAU9IXI5"/>
<proteinExistence type="predicted"/>
<keyword evidence="1" id="KW-0732">Signal</keyword>
<dbReference type="Proteomes" id="UP001162131">
    <property type="component" value="Unassembled WGS sequence"/>
</dbReference>
<evidence type="ECO:0000256" key="1">
    <source>
        <dbReference type="SAM" id="SignalP"/>
    </source>
</evidence>
<keyword evidence="3" id="KW-1185">Reference proteome</keyword>
<comment type="caution">
    <text evidence="2">The sequence shown here is derived from an EMBL/GenBank/DDBJ whole genome shotgun (WGS) entry which is preliminary data.</text>
</comment>
<evidence type="ECO:0000313" key="2">
    <source>
        <dbReference type="EMBL" id="CAG9318413.1"/>
    </source>
</evidence>
<evidence type="ECO:0000313" key="3">
    <source>
        <dbReference type="Proteomes" id="UP001162131"/>
    </source>
</evidence>
<feature type="chain" id="PRO_5043414950" evidence="1">
    <location>
        <begin position="20"/>
        <end position="158"/>
    </location>
</feature>